<evidence type="ECO:0000313" key="3">
    <source>
        <dbReference type="EMBL" id="QPK12065.1"/>
    </source>
</evidence>
<accession>A0A192TKG1</accession>
<evidence type="ECO:0000313" key="2">
    <source>
        <dbReference type="EMBL" id="ANL87775.1"/>
    </source>
</evidence>
<dbReference type="InterPro" id="IPR036927">
    <property type="entry name" value="Cyt_c_oxase-like_su1_sf"/>
</dbReference>
<keyword evidence="1" id="KW-0472">Membrane</keyword>
<name>A0A192TKG1_9HYPH</name>
<reference evidence="2 4" key="1">
    <citation type="submission" date="2015-11" db="EMBL/GenBank/DDBJ databases">
        <title>The limits of bacterial species coexistence and the symbiotic plasmid transference in sympatric Rhizobium populations.</title>
        <authorList>
            <person name="Perez-Carrascal O.M."/>
            <person name="VanInsberghe D."/>
            <person name="Juarez S."/>
            <person name="Polz M.F."/>
            <person name="Vinuesa P."/>
            <person name="Gonzalez V."/>
        </authorList>
    </citation>
    <scope>NUCLEOTIDE SEQUENCE [LARGE SCALE GENOMIC DNA]</scope>
    <source>
        <strain evidence="2 4">N771</strain>
        <plasmid evidence="2 4">pRphaN771c</plasmid>
    </source>
</reference>
<dbReference type="EMBL" id="CP013571">
    <property type="protein sequence ID" value="ANL87775.1"/>
    <property type="molecule type" value="Genomic_DNA"/>
</dbReference>
<proteinExistence type="predicted"/>
<dbReference type="GeneID" id="45960264"/>
<keyword evidence="4" id="KW-1185">Reference proteome</keyword>
<dbReference type="Proteomes" id="UP000078551">
    <property type="component" value="Plasmid pRphaN771c"/>
</dbReference>
<feature type="transmembrane region" description="Helical" evidence="1">
    <location>
        <begin position="97"/>
        <end position="117"/>
    </location>
</feature>
<dbReference type="Proteomes" id="UP000540266">
    <property type="component" value="Plasmid pBS3c"/>
</dbReference>
<dbReference type="SUPFAM" id="SSF81442">
    <property type="entry name" value="Cytochrome c oxidase subunit I-like"/>
    <property type="match status" value="1"/>
</dbReference>
<dbReference type="Gene3D" id="1.20.210.10">
    <property type="entry name" value="Cytochrome c oxidase-like, subunit I domain"/>
    <property type="match status" value="1"/>
</dbReference>
<geneLocation type="plasmid" evidence="3 5">
    <name>pBS3c</name>
</geneLocation>
<sequence length="135" mass="14033">MLSRIFLRLGASCGLVGMALGVYMAASHDHVLAPVHAHVNLIGWVGMFLAGLFYAQRPDAAGGKLARAHLAFTVAGLLILAPGLAGVLLGYPFGELMAALGSILTIAAMALFVVVVFRSEANPVLPSDHRPAHHG</sequence>
<protein>
    <recommendedName>
        <fullName evidence="6">Cytochrome-c oxidase</fullName>
    </recommendedName>
</protein>
<dbReference type="RefSeq" id="WP_064826244.1">
    <property type="nucleotide sequence ID" value="NZ_CP013534.1"/>
</dbReference>
<keyword evidence="1" id="KW-0812">Transmembrane</keyword>
<dbReference type="EMBL" id="CP064934">
    <property type="protein sequence ID" value="QPK12065.1"/>
    <property type="molecule type" value="Genomic_DNA"/>
</dbReference>
<dbReference type="AlphaFoldDB" id="A0A192TKG1"/>
<reference evidence="3 5" key="2">
    <citation type="submission" date="2020-11" db="EMBL/GenBank/DDBJ databases">
        <title>Indigenous Rhizobia Nodulating Common beans in Western Kenya.</title>
        <authorList>
            <person name="Wekesa C.S."/>
            <person name="Oelmueller R."/>
            <person name="Furch A.C."/>
        </authorList>
    </citation>
    <scope>NUCLEOTIDE SEQUENCE [LARGE SCALE GENOMIC DNA]</scope>
    <source>
        <strain evidence="5">BS3</strain>
        <strain evidence="3">S3</strain>
        <plasmid evidence="3 5">pBS3c</plasmid>
    </source>
</reference>
<keyword evidence="3" id="KW-0614">Plasmid</keyword>
<evidence type="ECO:0000313" key="4">
    <source>
        <dbReference type="Proteomes" id="UP000078551"/>
    </source>
</evidence>
<evidence type="ECO:0008006" key="6">
    <source>
        <dbReference type="Google" id="ProtNLM"/>
    </source>
</evidence>
<gene>
    <name evidence="2" type="ORF">AMC81_PC00300</name>
    <name evidence="3" type="ORF">HER27_025620</name>
</gene>
<feature type="transmembrane region" description="Helical" evidence="1">
    <location>
        <begin position="37"/>
        <end position="56"/>
    </location>
</feature>
<evidence type="ECO:0000256" key="1">
    <source>
        <dbReference type="SAM" id="Phobius"/>
    </source>
</evidence>
<evidence type="ECO:0000313" key="5">
    <source>
        <dbReference type="Proteomes" id="UP000540266"/>
    </source>
</evidence>
<keyword evidence="1" id="KW-1133">Transmembrane helix</keyword>
<geneLocation type="plasmid" evidence="2 4">
    <name>pRphaN771c</name>
</geneLocation>
<feature type="transmembrane region" description="Helical" evidence="1">
    <location>
        <begin position="5"/>
        <end position="25"/>
    </location>
</feature>
<organism evidence="3 5">
    <name type="scientific">Rhizobium phaseoli</name>
    <dbReference type="NCBI Taxonomy" id="396"/>
    <lineage>
        <taxon>Bacteria</taxon>
        <taxon>Pseudomonadati</taxon>
        <taxon>Pseudomonadota</taxon>
        <taxon>Alphaproteobacteria</taxon>
        <taxon>Hyphomicrobiales</taxon>
        <taxon>Rhizobiaceae</taxon>
        <taxon>Rhizobium/Agrobacterium group</taxon>
        <taxon>Rhizobium</taxon>
    </lineage>
</organism>
<feature type="transmembrane region" description="Helical" evidence="1">
    <location>
        <begin position="68"/>
        <end position="91"/>
    </location>
</feature>